<gene>
    <name evidence="2" type="ORF">PSNMU_V1.4_AUG-EV-PASAV3_0078900</name>
</gene>
<evidence type="ECO:0000256" key="1">
    <source>
        <dbReference type="SAM" id="MobiDB-lite"/>
    </source>
</evidence>
<keyword evidence="3" id="KW-1185">Reference proteome</keyword>
<evidence type="ECO:0000313" key="2">
    <source>
        <dbReference type="EMBL" id="VEU41034.1"/>
    </source>
</evidence>
<protein>
    <submittedName>
        <fullName evidence="2">Uncharacterized protein</fullName>
    </submittedName>
</protein>
<feature type="region of interest" description="Disordered" evidence="1">
    <location>
        <begin position="37"/>
        <end position="67"/>
    </location>
</feature>
<feature type="compositionally biased region" description="Polar residues" evidence="1">
    <location>
        <begin position="104"/>
        <end position="117"/>
    </location>
</feature>
<dbReference type="Proteomes" id="UP000291116">
    <property type="component" value="Unassembled WGS sequence"/>
</dbReference>
<dbReference type="AlphaFoldDB" id="A0A448ZG71"/>
<sequence>MKRHLIPQCQRLGDNQYMNNKFAILGQCQPLVNERNGRENAKRQKLSKSHNEESLHPTVTPLPTKPDNEHRMVALLSSAMLVFSNEQEEEGRPKEDAQDEEQSDGTTSQSSYDSLTQDQDKKTGARPAASTAPLAITSSTRKKRSVSFNENDIYKSYQMKPISPSTNNCDIISYEDIATNGSLDRHHGHYLPPAPRLPTPTEIFPLIAPLSNQSINKNDCSSYMTTRIYGAK</sequence>
<accession>A0A448ZG71</accession>
<evidence type="ECO:0000313" key="3">
    <source>
        <dbReference type="Proteomes" id="UP000291116"/>
    </source>
</evidence>
<name>A0A448ZG71_9STRA</name>
<organism evidence="2 3">
    <name type="scientific">Pseudo-nitzschia multistriata</name>
    <dbReference type="NCBI Taxonomy" id="183589"/>
    <lineage>
        <taxon>Eukaryota</taxon>
        <taxon>Sar</taxon>
        <taxon>Stramenopiles</taxon>
        <taxon>Ochrophyta</taxon>
        <taxon>Bacillariophyta</taxon>
        <taxon>Bacillariophyceae</taxon>
        <taxon>Bacillariophycidae</taxon>
        <taxon>Bacillariales</taxon>
        <taxon>Bacillariaceae</taxon>
        <taxon>Pseudo-nitzschia</taxon>
    </lineage>
</organism>
<dbReference type="EMBL" id="CAACVS010000325">
    <property type="protein sequence ID" value="VEU41034.1"/>
    <property type="molecule type" value="Genomic_DNA"/>
</dbReference>
<feature type="region of interest" description="Disordered" evidence="1">
    <location>
        <begin position="85"/>
        <end position="145"/>
    </location>
</feature>
<proteinExistence type="predicted"/>
<reference evidence="2 3" key="1">
    <citation type="submission" date="2019-01" db="EMBL/GenBank/DDBJ databases">
        <authorList>
            <person name="Ferrante I. M."/>
        </authorList>
    </citation>
    <scope>NUCLEOTIDE SEQUENCE [LARGE SCALE GENOMIC DNA]</scope>
    <source>
        <strain evidence="2 3">B856</strain>
    </source>
</reference>